<evidence type="ECO:0000313" key="9">
    <source>
        <dbReference type="EMBL" id="QEM11307.1"/>
    </source>
</evidence>
<reference evidence="9" key="1">
    <citation type="submission" date="2019-08" db="EMBL/GenBank/DDBJ databases">
        <title>Comparative genome analysis confer to the adaptation heavy metal polluted environment.</title>
        <authorList>
            <person name="Li Y."/>
        </authorList>
    </citation>
    <scope>NUCLEOTIDE SEQUENCE [LARGE SCALE GENOMIC DNA]</scope>
    <source>
        <strain evidence="9">P1</strain>
    </source>
</reference>
<dbReference type="OrthoDB" id="9809206at2"/>
<dbReference type="AlphaFoldDB" id="A0A5C1HZK2"/>
<dbReference type="Proteomes" id="UP000251402">
    <property type="component" value="Chromosome"/>
</dbReference>
<dbReference type="InterPro" id="IPR023408">
    <property type="entry name" value="MscS_beta-dom_sf"/>
</dbReference>
<dbReference type="Gene3D" id="1.10.287.1260">
    <property type="match status" value="1"/>
</dbReference>
<feature type="transmembrane region" description="Helical" evidence="7">
    <location>
        <begin position="85"/>
        <end position="105"/>
    </location>
</feature>
<keyword evidence="3" id="KW-1003">Cell membrane</keyword>
<feature type="transmembrane region" description="Helical" evidence="7">
    <location>
        <begin position="20"/>
        <end position="39"/>
    </location>
</feature>
<evidence type="ECO:0000256" key="4">
    <source>
        <dbReference type="ARBA" id="ARBA00022692"/>
    </source>
</evidence>
<evidence type="ECO:0000256" key="3">
    <source>
        <dbReference type="ARBA" id="ARBA00022475"/>
    </source>
</evidence>
<comment type="similarity">
    <text evidence="2">Belongs to the MscS (TC 1.A.23) family.</text>
</comment>
<evidence type="ECO:0000259" key="8">
    <source>
        <dbReference type="Pfam" id="PF00924"/>
    </source>
</evidence>
<keyword evidence="6 7" id="KW-0472">Membrane</keyword>
<keyword evidence="4 7" id="KW-0812">Transmembrane</keyword>
<dbReference type="InterPro" id="IPR045275">
    <property type="entry name" value="MscS_archaea/bacteria_type"/>
</dbReference>
<sequence>MKIEKFYDQLYIWVIRYAPSFLIGLVVLFIGLWMINLLLKWWQAHMQKKEIDPTIKPFLQSLVGVILRVLLILGVVQIMGIPITLFTALVGAFGVAAGLALSGTLQNFASGVLILLLKPFVVGENIITQGLEGTVTAIQIFYTIVKTFDNRIVIVPNGKLSNEVIINISREGTRRLDIELKFANNIDYNQVKSVIDSAINKSENILESPNRRIGVAGLDPDGYRVGVNVWVHAHGFQDTKLAVQENILQDIKAAGIKIPGL</sequence>
<dbReference type="KEGG" id="mrub:DEO27_015170"/>
<dbReference type="InterPro" id="IPR011066">
    <property type="entry name" value="MscS_channel_C_sf"/>
</dbReference>
<dbReference type="GO" id="GO:0008381">
    <property type="term" value="F:mechanosensitive monoatomic ion channel activity"/>
    <property type="evidence" value="ECO:0007669"/>
    <property type="project" value="InterPro"/>
</dbReference>
<dbReference type="Gene3D" id="2.30.30.60">
    <property type="match status" value="1"/>
</dbReference>
<dbReference type="InterPro" id="IPR010920">
    <property type="entry name" value="LSM_dom_sf"/>
</dbReference>
<accession>A0A5C1HZK2</accession>
<gene>
    <name evidence="9" type="ORF">DEO27_015170</name>
</gene>
<keyword evidence="5 7" id="KW-1133">Transmembrane helix</keyword>
<organism evidence="9 10">
    <name type="scientific">Mucilaginibacter rubeus</name>
    <dbReference type="NCBI Taxonomy" id="2027860"/>
    <lineage>
        <taxon>Bacteria</taxon>
        <taxon>Pseudomonadati</taxon>
        <taxon>Bacteroidota</taxon>
        <taxon>Sphingobacteriia</taxon>
        <taxon>Sphingobacteriales</taxon>
        <taxon>Sphingobacteriaceae</taxon>
        <taxon>Mucilaginibacter</taxon>
    </lineage>
</organism>
<protein>
    <submittedName>
        <fullName evidence="9">Mechanosensitive ion channel</fullName>
    </submittedName>
</protein>
<dbReference type="PANTHER" id="PTHR30221">
    <property type="entry name" value="SMALL-CONDUCTANCE MECHANOSENSITIVE CHANNEL"/>
    <property type="match status" value="1"/>
</dbReference>
<dbReference type="RefSeq" id="WP_112573849.1">
    <property type="nucleotide sequence ID" value="NZ_CP043450.1"/>
</dbReference>
<feature type="transmembrane region" description="Helical" evidence="7">
    <location>
        <begin position="59"/>
        <end position="79"/>
    </location>
</feature>
<feature type="domain" description="Mechanosensitive ion channel MscS" evidence="8">
    <location>
        <begin position="104"/>
        <end position="170"/>
    </location>
</feature>
<dbReference type="InterPro" id="IPR006685">
    <property type="entry name" value="MscS_channel_2nd"/>
</dbReference>
<dbReference type="Pfam" id="PF00924">
    <property type="entry name" value="MS_channel_2nd"/>
    <property type="match status" value="1"/>
</dbReference>
<dbReference type="InterPro" id="IPR006686">
    <property type="entry name" value="MscS_channel_CS"/>
</dbReference>
<keyword evidence="10" id="KW-1185">Reference proteome</keyword>
<comment type="subcellular location">
    <subcellularLocation>
        <location evidence="1">Cell membrane</location>
        <topology evidence="1">Multi-pass membrane protein</topology>
    </subcellularLocation>
</comment>
<evidence type="ECO:0000256" key="7">
    <source>
        <dbReference type="SAM" id="Phobius"/>
    </source>
</evidence>
<dbReference type="PANTHER" id="PTHR30221:SF1">
    <property type="entry name" value="SMALL-CONDUCTANCE MECHANOSENSITIVE CHANNEL"/>
    <property type="match status" value="1"/>
</dbReference>
<evidence type="ECO:0000256" key="1">
    <source>
        <dbReference type="ARBA" id="ARBA00004651"/>
    </source>
</evidence>
<dbReference type="PROSITE" id="PS01246">
    <property type="entry name" value="UPF0003"/>
    <property type="match status" value="1"/>
</dbReference>
<dbReference type="SUPFAM" id="SSF82861">
    <property type="entry name" value="Mechanosensitive channel protein MscS (YggB), transmembrane region"/>
    <property type="match status" value="1"/>
</dbReference>
<proteinExistence type="inferred from homology"/>
<evidence type="ECO:0000256" key="6">
    <source>
        <dbReference type="ARBA" id="ARBA00023136"/>
    </source>
</evidence>
<dbReference type="Gene3D" id="3.30.70.100">
    <property type="match status" value="1"/>
</dbReference>
<dbReference type="InterPro" id="IPR011014">
    <property type="entry name" value="MscS_channel_TM-2"/>
</dbReference>
<dbReference type="GO" id="GO:0005886">
    <property type="term" value="C:plasma membrane"/>
    <property type="evidence" value="ECO:0007669"/>
    <property type="project" value="UniProtKB-SubCell"/>
</dbReference>
<dbReference type="EMBL" id="CP043450">
    <property type="protein sequence ID" value="QEM11307.1"/>
    <property type="molecule type" value="Genomic_DNA"/>
</dbReference>
<evidence type="ECO:0000256" key="5">
    <source>
        <dbReference type="ARBA" id="ARBA00022989"/>
    </source>
</evidence>
<dbReference type="SUPFAM" id="SSF82689">
    <property type="entry name" value="Mechanosensitive channel protein MscS (YggB), C-terminal domain"/>
    <property type="match status" value="1"/>
</dbReference>
<name>A0A5C1HZK2_9SPHI</name>
<dbReference type="SUPFAM" id="SSF50182">
    <property type="entry name" value="Sm-like ribonucleoproteins"/>
    <property type="match status" value="1"/>
</dbReference>
<evidence type="ECO:0000313" key="10">
    <source>
        <dbReference type="Proteomes" id="UP000251402"/>
    </source>
</evidence>
<evidence type="ECO:0000256" key="2">
    <source>
        <dbReference type="ARBA" id="ARBA00008017"/>
    </source>
</evidence>